<dbReference type="EMBL" id="SRLO01002891">
    <property type="protein sequence ID" value="TNN32147.1"/>
    <property type="molecule type" value="Genomic_DNA"/>
</dbReference>
<protein>
    <submittedName>
        <fullName evidence="2">Uncharacterized protein</fullName>
    </submittedName>
</protein>
<evidence type="ECO:0000256" key="1">
    <source>
        <dbReference type="SAM" id="MobiDB-lite"/>
    </source>
</evidence>
<dbReference type="AlphaFoldDB" id="A0A4Z2ET97"/>
<comment type="caution">
    <text evidence="2">The sequence shown here is derived from an EMBL/GenBank/DDBJ whole genome shotgun (WGS) entry which is preliminary data.</text>
</comment>
<keyword evidence="3" id="KW-1185">Reference proteome</keyword>
<feature type="region of interest" description="Disordered" evidence="1">
    <location>
        <begin position="1"/>
        <end position="45"/>
    </location>
</feature>
<organism evidence="2 3">
    <name type="scientific">Liparis tanakae</name>
    <name type="common">Tanaka's snailfish</name>
    <dbReference type="NCBI Taxonomy" id="230148"/>
    <lineage>
        <taxon>Eukaryota</taxon>
        <taxon>Metazoa</taxon>
        <taxon>Chordata</taxon>
        <taxon>Craniata</taxon>
        <taxon>Vertebrata</taxon>
        <taxon>Euteleostomi</taxon>
        <taxon>Actinopterygii</taxon>
        <taxon>Neopterygii</taxon>
        <taxon>Teleostei</taxon>
        <taxon>Neoteleostei</taxon>
        <taxon>Acanthomorphata</taxon>
        <taxon>Eupercaria</taxon>
        <taxon>Perciformes</taxon>
        <taxon>Cottioidei</taxon>
        <taxon>Cottales</taxon>
        <taxon>Liparidae</taxon>
        <taxon>Liparis</taxon>
    </lineage>
</organism>
<name>A0A4Z2ET97_9TELE</name>
<feature type="region of interest" description="Disordered" evidence="1">
    <location>
        <begin position="154"/>
        <end position="180"/>
    </location>
</feature>
<evidence type="ECO:0000313" key="2">
    <source>
        <dbReference type="EMBL" id="TNN32147.1"/>
    </source>
</evidence>
<evidence type="ECO:0000313" key="3">
    <source>
        <dbReference type="Proteomes" id="UP000314294"/>
    </source>
</evidence>
<proteinExistence type="predicted"/>
<reference evidence="2 3" key="1">
    <citation type="submission" date="2019-03" db="EMBL/GenBank/DDBJ databases">
        <title>First draft genome of Liparis tanakae, snailfish: a comprehensive survey of snailfish specific genes.</title>
        <authorList>
            <person name="Kim W."/>
            <person name="Song I."/>
            <person name="Jeong J.-H."/>
            <person name="Kim D."/>
            <person name="Kim S."/>
            <person name="Ryu S."/>
            <person name="Song J.Y."/>
            <person name="Lee S.K."/>
        </authorList>
    </citation>
    <scope>NUCLEOTIDE SEQUENCE [LARGE SCALE GENOMIC DNA]</scope>
    <source>
        <tissue evidence="2">Muscle</tissue>
    </source>
</reference>
<sequence>MWVTAAAPENRPDGVELKGLPQPPAPPSPAGGGRGVDSPRERREEEENILFLLDDDFFVGVLPPAGQQGATLPSPPSVSVKRDVDLRNVPTMFSLLHLHPLSSSSSELFLLSALPPLRSSSSQLFVLPSQTLVTVGDNDKDLFLRRGTFFEKRTPSAGNRSFAKSRPLEGRMANHGSAPSDPSPVSWFQIMFHFQDDLADLELVVVQCCTIVSEKEMSKFLK</sequence>
<dbReference type="Proteomes" id="UP000314294">
    <property type="component" value="Unassembled WGS sequence"/>
</dbReference>
<accession>A0A4Z2ET97</accession>
<gene>
    <name evidence="2" type="ORF">EYF80_057695</name>
</gene>